<feature type="compositionally biased region" description="Basic and acidic residues" evidence="1">
    <location>
        <begin position="235"/>
        <end position="251"/>
    </location>
</feature>
<feature type="compositionally biased region" description="Polar residues" evidence="1">
    <location>
        <begin position="130"/>
        <end position="146"/>
    </location>
</feature>
<dbReference type="Proteomes" id="UP000479000">
    <property type="component" value="Unassembled WGS sequence"/>
</dbReference>
<evidence type="ECO:0000313" key="2">
    <source>
        <dbReference type="EMBL" id="CAB0014357.1"/>
    </source>
</evidence>
<feature type="region of interest" description="Disordered" evidence="1">
    <location>
        <begin position="442"/>
        <end position="470"/>
    </location>
</feature>
<evidence type="ECO:0000256" key="1">
    <source>
        <dbReference type="SAM" id="MobiDB-lite"/>
    </source>
</evidence>
<dbReference type="AlphaFoldDB" id="A0A6H5H8Z0"/>
<keyword evidence="3" id="KW-1185">Reference proteome</keyword>
<feature type="region of interest" description="Disordered" evidence="1">
    <location>
        <begin position="331"/>
        <end position="376"/>
    </location>
</feature>
<feature type="non-terminal residue" evidence="2">
    <location>
        <position position="1"/>
    </location>
</feature>
<proteinExistence type="predicted"/>
<accession>A0A6H5H8Z0</accession>
<organism evidence="2 3">
    <name type="scientific">Nesidiocoris tenuis</name>
    <dbReference type="NCBI Taxonomy" id="355587"/>
    <lineage>
        <taxon>Eukaryota</taxon>
        <taxon>Metazoa</taxon>
        <taxon>Ecdysozoa</taxon>
        <taxon>Arthropoda</taxon>
        <taxon>Hexapoda</taxon>
        <taxon>Insecta</taxon>
        <taxon>Pterygota</taxon>
        <taxon>Neoptera</taxon>
        <taxon>Paraneoptera</taxon>
        <taxon>Hemiptera</taxon>
        <taxon>Heteroptera</taxon>
        <taxon>Panheteroptera</taxon>
        <taxon>Cimicomorpha</taxon>
        <taxon>Miridae</taxon>
        <taxon>Dicyphina</taxon>
        <taxon>Nesidiocoris</taxon>
    </lineage>
</organism>
<feature type="non-terminal residue" evidence="2">
    <location>
        <position position="507"/>
    </location>
</feature>
<feature type="region of interest" description="Disordered" evidence="1">
    <location>
        <begin position="294"/>
        <end position="319"/>
    </location>
</feature>
<sequence length="507" mass="55890">MASDAGDRYGALGNLNIERLVEFFVCRVEENPQLFPLVKDVLDALRLAHSKIEALELALMEFKDDKKNSGTSGEAIEFTDTALGSLPKKLIDEVSVTGTGSDSDATVLSTKRKKESKAVADISITSDAATSNCNDSLTDATESSVGEGNPRGEGKKRKKRKSAVSPPAEASTPIRTPASFDDRSQIMLNICSEEKVHAQKKLKRASSENPEDFSNISRFSSPPLVQKNLKRSKHPRTDDSVPSKSEDDSIQDRSFASPPIARKKTPKRSRSLSRGIDCAEYELESSNLELNIQPCFPFPERTPETDQAAESSTKRSNPSLRVIPSVLLLQNPENFEIPDNANRSQEEAPPMSKTEQEVAVRPEDAEEKPDLPPPVDAASLPWKVYFEFDGSVEAVNPCIQVPPPVRDGPPGNRDPLSSYWNNNNIHQEGRASGPAVSRLAQHRHPTQNRRDGRPGFRGFSRNRGSHRVQNHRGSGLLAKMLSFQVIAEKVKKVRKNRSFLAPLKLAL</sequence>
<evidence type="ECO:0000313" key="3">
    <source>
        <dbReference type="Proteomes" id="UP000479000"/>
    </source>
</evidence>
<gene>
    <name evidence="2" type="ORF">NTEN_LOCUS18791</name>
</gene>
<protein>
    <submittedName>
        <fullName evidence="2">Uncharacterized protein</fullName>
    </submittedName>
</protein>
<feature type="compositionally biased region" description="Basic and acidic residues" evidence="1">
    <location>
        <begin position="354"/>
        <end position="363"/>
    </location>
</feature>
<name>A0A6H5H8Z0_9HEMI</name>
<feature type="region of interest" description="Disordered" evidence="1">
    <location>
        <begin position="201"/>
        <end position="274"/>
    </location>
</feature>
<feature type="region of interest" description="Disordered" evidence="1">
    <location>
        <begin position="130"/>
        <end position="181"/>
    </location>
</feature>
<feature type="compositionally biased region" description="Polar residues" evidence="1">
    <location>
        <begin position="308"/>
        <end position="319"/>
    </location>
</feature>
<reference evidence="2 3" key="1">
    <citation type="submission" date="2020-02" db="EMBL/GenBank/DDBJ databases">
        <authorList>
            <person name="Ferguson B K."/>
        </authorList>
    </citation>
    <scope>NUCLEOTIDE SEQUENCE [LARGE SCALE GENOMIC DNA]</scope>
</reference>
<dbReference type="EMBL" id="CADCXU010027734">
    <property type="protein sequence ID" value="CAB0014357.1"/>
    <property type="molecule type" value="Genomic_DNA"/>
</dbReference>
<feature type="compositionally biased region" description="Basic residues" evidence="1">
    <location>
        <begin position="261"/>
        <end position="271"/>
    </location>
</feature>